<evidence type="ECO:0000256" key="8">
    <source>
        <dbReference type="ARBA" id="ARBA00022840"/>
    </source>
</evidence>
<evidence type="ECO:0000256" key="3">
    <source>
        <dbReference type="ARBA" id="ARBA00022475"/>
    </source>
</evidence>
<keyword evidence="16" id="KW-1185">Reference proteome</keyword>
<evidence type="ECO:0000256" key="7">
    <source>
        <dbReference type="ARBA" id="ARBA00022777"/>
    </source>
</evidence>
<feature type="region of interest" description="Disordered" evidence="13">
    <location>
        <begin position="53"/>
        <end position="99"/>
    </location>
</feature>
<feature type="region of interest" description="Disordered" evidence="13">
    <location>
        <begin position="1"/>
        <end position="31"/>
    </location>
</feature>
<comment type="catalytic activity">
    <reaction evidence="10">
        <text>L-seryl-[protein] + ATP = O-phospho-L-seryl-[protein] + ADP + H(+)</text>
        <dbReference type="Rhea" id="RHEA:17989"/>
        <dbReference type="Rhea" id="RHEA-COMP:9863"/>
        <dbReference type="Rhea" id="RHEA-COMP:11604"/>
        <dbReference type="ChEBI" id="CHEBI:15378"/>
        <dbReference type="ChEBI" id="CHEBI:29999"/>
        <dbReference type="ChEBI" id="CHEBI:30616"/>
        <dbReference type="ChEBI" id="CHEBI:83421"/>
        <dbReference type="ChEBI" id="CHEBI:456216"/>
        <dbReference type="EC" id="2.7.11.1"/>
    </reaction>
</comment>
<feature type="domain" description="Protein kinase" evidence="14">
    <location>
        <begin position="128"/>
        <end position="398"/>
    </location>
</feature>
<dbReference type="Proteomes" id="UP000585474">
    <property type="component" value="Unassembled WGS sequence"/>
</dbReference>
<dbReference type="InterPro" id="IPR011009">
    <property type="entry name" value="Kinase-like_dom_sf"/>
</dbReference>
<evidence type="ECO:0000313" key="15">
    <source>
        <dbReference type="EMBL" id="GFY83016.1"/>
    </source>
</evidence>
<sequence>MGLGPDAVNVGACGVEKSKMRKKKDDDDTDNGDKTSCWFKFGFFGRCISMPSESKVDSSISGTSTQDVESKSTNDTSIDQPVAPIVSSSTTSNAESIPSTPKIDEELNISAQLRKFAFNELKSATRSFRPENLLGEGGFGCVFKGWINDCGTTPVRPGTGLAVAVKTLNHDGLQGHKEWLAEVNFLGDLIHPNLVKLIGYCIEDDQRLLVYEFMPRGSLENHLFRRSLPLPWSIRMKIALGAAKGLAFLHEEAERPVIYRDFKTSNILLDADYNAKLSDFGLAKDGPEGDKTHVSTRVMGTYGYAAPEPLMSEVVEALKPLPDLKDMACLSSYYQAMQAEWTRLNPNARNGIKSQRGVLPKNGQLNRTLSTPNGPHASPYHHNNPHQSPKPTIKQLEN</sequence>
<dbReference type="PROSITE" id="PS50011">
    <property type="entry name" value="PROTEIN_KINASE_DOM"/>
    <property type="match status" value="1"/>
</dbReference>
<dbReference type="InterPro" id="IPR000719">
    <property type="entry name" value="Prot_kinase_dom"/>
</dbReference>
<dbReference type="OrthoDB" id="4062651at2759"/>
<dbReference type="SUPFAM" id="SSF56112">
    <property type="entry name" value="Protein kinase-like (PK-like)"/>
    <property type="match status" value="1"/>
</dbReference>
<keyword evidence="3" id="KW-1003">Cell membrane</keyword>
<dbReference type="FunFam" id="1.10.510.10:FF:001023">
    <property type="entry name" value="Os07g0541700 protein"/>
    <property type="match status" value="1"/>
</dbReference>
<comment type="similarity">
    <text evidence="12">Belongs to the protein kinase superfamily.</text>
</comment>
<dbReference type="AlphaFoldDB" id="A0A7J0EA13"/>
<dbReference type="EMBL" id="BJWL01000002">
    <property type="protein sequence ID" value="GFY83016.1"/>
    <property type="molecule type" value="Genomic_DNA"/>
</dbReference>
<dbReference type="Gene3D" id="1.10.510.10">
    <property type="entry name" value="Transferase(Phosphotransferase) domain 1"/>
    <property type="match status" value="1"/>
</dbReference>
<evidence type="ECO:0000256" key="2">
    <source>
        <dbReference type="ARBA" id="ARBA00012513"/>
    </source>
</evidence>
<evidence type="ECO:0000259" key="14">
    <source>
        <dbReference type="PROSITE" id="PS50011"/>
    </source>
</evidence>
<keyword evidence="5" id="KW-0808">Transferase</keyword>
<dbReference type="EC" id="2.7.11.1" evidence="2"/>
<evidence type="ECO:0000256" key="1">
    <source>
        <dbReference type="ARBA" id="ARBA00004236"/>
    </source>
</evidence>
<dbReference type="InterPro" id="IPR017441">
    <property type="entry name" value="Protein_kinase_ATP_BS"/>
</dbReference>
<evidence type="ECO:0000256" key="11">
    <source>
        <dbReference type="PROSITE-ProRule" id="PRU10141"/>
    </source>
</evidence>
<keyword evidence="8 11" id="KW-0067">ATP-binding</keyword>
<comment type="caution">
    <text evidence="15">The sequence shown here is derived from an EMBL/GenBank/DDBJ whole genome shotgun (WGS) entry which is preliminary data.</text>
</comment>
<evidence type="ECO:0000256" key="12">
    <source>
        <dbReference type="RuleBase" id="RU000304"/>
    </source>
</evidence>
<dbReference type="GO" id="GO:0005886">
    <property type="term" value="C:plasma membrane"/>
    <property type="evidence" value="ECO:0007669"/>
    <property type="project" value="UniProtKB-SubCell"/>
</dbReference>
<proteinExistence type="inferred from homology"/>
<keyword evidence="6 11" id="KW-0547">Nucleotide-binding</keyword>
<dbReference type="GO" id="GO:0004674">
    <property type="term" value="F:protein serine/threonine kinase activity"/>
    <property type="evidence" value="ECO:0007669"/>
    <property type="project" value="UniProtKB-KW"/>
</dbReference>
<evidence type="ECO:0000313" key="16">
    <source>
        <dbReference type="Proteomes" id="UP000585474"/>
    </source>
</evidence>
<name>A0A7J0EA13_9ERIC</name>
<evidence type="ECO:0000256" key="4">
    <source>
        <dbReference type="ARBA" id="ARBA00022527"/>
    </source>
</evidence>
<feature type="binding site" evidence="11">
    <location>
        <position position="166"/>
    </location>
    <ligand>
        <name>ATP</name>
        <dbReference type="ChEBI" id="CHEBI:30616"/>
    </ligand>
</feature>
<dbReference type="FunFam" id="3.30.200.20:FF:000228">
    <property type="entry name" value="Serine/threonine-protein kinase BIK1"/>
    <property type="match status" value="1"/>
</dbReference>
<feature type="compositionally biased region" description="Polar residues" evidence="13">
    <location>
        <begin position="57"/>
        <end position="79"/>
    </location>
</feature>
<dbReference type="Gene3D" id="3.30.200.20">
    <property type="entry name" value="Phosphorylase Kinase, domain 1"/>
    <property type="match status" value="1"/>
</dbReference>
<dbReference type="PROSITE" id="PS00108">
    <property type="entry name" value="PROTEIN_KINASE_ST"/>
    <property type="match status" value="1"/>
</dbReference>
<dbReference type="Pfam" id="PF07714">
    <property type="entry name" value="PK_Tyr_Ser-Thr"/>
    <property type="match status" value="1"/>
</dbReference>
<comment type="catalytic activity">
    <reaction evidence="9">
        <text>L-threonyl-[protein] + ATP = O-phospho-L-threonyl-[protein] + ADP + H(+)</text>
        <dbReference type="Rhea" id="RHEA:46608"/>
        <dbReference type="Rhea" id="RHEA-COMP:11060"/>
        <dbReference type="Rhea" id="RHEA-COMP:11605"/>
        <dbReference type="ChEBI" id="CHEBI:15378"/>
        <dbReference type="ChEBI" id="CHEBI:30013"/>
        <dbReference type="ChEBI" id="CHEBI:30616"/>
        <dbReference type="ChEBI" id="CHEBI:61977"/>
        <dbReference type="ChEBI" id="CHEBI:456216"/>
        <dbReference type="EC" id="2.7.11.1"/>
    </reaction>
</comment>
<comment type="subcellular location">
    <subcellularLocation>
        <location evidence="1">Cell membrane</location>
    </subcellularLocation>
</comment>
<dbReference type="GO" id="GO:0005524">
    <property type="term" value="F:ATP binding"/>
    <property type="evidence" value="ECO:0007669"/>
    <property type="project" value="UniProtKB-UniRule"/>
</dbReference>
<reference evidence="15 16" key="1">
    <citation type="submission" date="2019-07" db="EMBL/GenBank/DDBJ databases">
        <title>De Novo Assembly of kiwifruit Actinidia rufa.</title>
        <authorList>
            <person name="Sugita-Konishi S."/>
            <person name="Sato K."/>
            <person name="Mori E."/>
            <person name="Abe Y."/>
            <person name="Kisaki G."/>
            <person name="Hamano K."/>
            <person name="Suezawa K."/>
            <person name="Otani M."/>
            <person name="Fukuda T."/>
            <person name="Manabe T."/>
            <person name="Gomi K."/>
            <person name="Tabuchi M."/>
            <person name="Akimitsu K."/>
            <person name="Kataoka I."/>
        </authorList>
    </citation>
    <scope>NUCLEOTIDE SEQUENCE [LARGE SCALE GENOMIC DNA]</scope>
    <source>
        <strain evidence="16">cv. Fuchu</strain>
    </source>
</reference>
<feature type="region of interest" description="Disordered" evidence="13">
    <location>
        <begin position="347"/>
        <end position="398"/>
    </location>
</feature>
<evidence type="ECO:0000256" key="5">
    <source>
        <dbReference type="ARBA" id="ARBA00022679"/>
    </source>
</evidence>
<dbReference type="InterPro" id="IPR008271">
    <property type="entry name" value="Ser/Thr_kinase_AS"/>
</dbReference>
<feature type="compositionally biased region" description="Polar residues" evidence="13">
    <location>
        <begin position="86"/>
        <end position="99"/>
    </location>
</feature>
<feature type="compositionally biased region" description="Polar residues" evidence="13">
    <location>
        <begin position="363"/>
        <end position="373"/>
    </location>
</feature>
<keyword evidence="4 12" id="KW-0723">Serine/threonine-protein kinase</keyword>
<dbReference type="InterPro" id="IPR050823">
    <property type="entry name" value="Plant_Ser_Thr_Prot_Kinase"/>
</dbReference>
<accession>A0A7J0EA13</accession>
<keyword evidence="7 15" id="KW-0418">Kinase</keyword>
<dbReference type="PANTHER" id="PTHR45621">
    <property type="entry name" value="OS01G0588500 PROTEIN-RELATED"/>
    <property type="match status" value="1"/>
</dbReference>
<organism evidence="15 16">
    <name type="scientific">Actinidia rufa</name>
    <dbReference type="NCBI Taxonomy" id="165716"/>
    <lineage>
        <taxon>Eukaryota</taxon>
        <taxon>Viridiplantae</taxon>
        <taxon>Streptophyta</taxon>
        <taxon>Embryophyta</taxon>
        <taxon>Tracheophyta</taxon>
        <taxon>Spermatophyta</taxon>
        <taxon>Magnoliopsida</taxon>
        <taxon>eudicotyledons</taxon>
        <taxon>Gunneridae</taxon>
        <taxon>Pentapetalae</taxon>
        <taxon>asterids</taxon>
        <taxon>Ericales</taxon>
        <taxon>Actinidiaceae</taxon>
        <taxon>Actinidia</taxon>
    </lineage>
</organism>
<dbReference type="PROSITE" id="PS00107">
    <property type="entry name" value="PROTEIN_KINASE_ATP"/>
    <property type="match status" value="1"/>
</dbReference>
<keyword evidence="3" id="KW-0472">Membrane</keyword>
<dbReference type="InterPro" id="IPR001245">
    <property type="entry name" value="Ser-Thr/Tyr_kinase_cat_dom"/>
</dbReference>
<gene>
    <name evidence="15" type="ORF">Acr_02g0012560</name>
</gene>
<evidence type="ECO:0000256" key="10">
    <source>
        <dbReference type="ARBA" id="ARBA00048679"/>
    </source>
</evidence>
<evidence type="ECO:0000256" key="13">
    <source>
        <dbReference type="SAM" id="MobiDB-lite"/>
    </source>
</evidence>
<evidence type="ECO:0000256" key="9">
    <source>
        <dbReference type="ARBA" id="ARBA00047899"/>
    </source>
</evidence>
<protein>
    <recommendedName>
        <fullName evidence="2">non-specific serine/threonine protein kinase</fullName>
        <ecNumber evidence="2">2.7.11.1</ecNumber>
    </recommendedName>
</protein>
<evidence type="ECO:0000256" key="6">
    <source>
        <dbReference type="ARBA" id="ARBA00022741"/>
    </source>
</evidence>